<dbReference type="SUPFAM" id="SSF50985">
    <property type="entry name" value="RCC1/BLIP-II"/>
    <property type="match status" value="1"/>
</dbReference>
<proteinExistence type="predicted"/>
<protein>
    <submittedName>
        <fullName evidence="3">Regulator of chromosome condensation</fullName>
    </submittedName>
</protein>
<accession>A0ABQ8YXC0</accession>
<sequence length="199" mass="21904">MEIYAFGDNSKGELGVLDKRQNLEVLTKIDTLEGTLLDITGDYYGIVLLDSKGNLYSLKQYETMPKQLSVDEKIISVVGAYYSYVALSESGNVWTWGGSNNYGQLGDGTKARRDKPKKITEEGGFESVYSGLYHCFALKPNGDLWGWGYGSLGSLGDGLGQDHTTPTLVLKDIDKVYQGLCSQTFVRMKDGRFMGFGAD</sequence>
<evidence type="ECO:0000313" key="4">
    <source>
        <dbReference type="Proteomes" id="UP001150062"/>
    </source>
</evidence>
<evidence type="ECO:0000256" key="1">
    <source>
        <dbReference type="ARBA" id="ARBA00022737"/>
    </source>
</evidence>
<gene>
    <name evidence="3" type="ORF">M0813_01810</name>
</gene>
<feature type="repeat" description="RCC1" evidence="2">
    <location>
        <begin position="91"/>
        <end position="141"/>
    </location>
</feature>
<keyword evidence="4" id="KW-1185">Reference proteome</keyword>
<dbReference type="PANTHER" id="PTHR22870:SF408">
    <property type="entry name" value="OS09G0560450 PROTEIN"/>
    <property type="match status" value="1"/>
</dbReference>
<dbReference type="Proteomes" id="UP001150062">
    <property type="component" value="Unassembled WGS sequence"/>
</dbReference>
<dbReference type="PANTHER" id="PTHR22870">
    <property type="entry name" value="REGULATOR OF CHROMOSOME CONDENSATION"/>
    <property type="match status" value="1"/>
</dbReference>
<keyword evidence="1" id="KW-0677">Repeat</keyword>
<dbReference type="InterPro" id="IPR009091">
    <property type="entry name" value="RCC1/BLIP-II"/>
</dbReference>
<comment type="caution">
    <text evidence="3">The sequence shown here is derived from an EMBL/GenBank/DDBJ whole genome shotgun (WGS) entry which is preliminary data.</text>
</comment>
<reference evidence="3" key="1">
    <citation type="submission" date="2022-08" db="EMBL/GenBank/DDBJ databases">
        <title>Novel sulfate-reducing endosymbionts in the free-living metamonad Anaeramoeba.</title>
        <authorList>
            <person name="Jerlstrom-Hultqvist J."/>
            <person name="Cepicka I."/>
            <person name="Gallot-Lavallee L."/>
            <person name="Salas-Leiva D."/>
            <person name="Curtis B.A."/>
            <person name="Zahonova K."/>
            <person name="Pipaliya S."/>
            <person name="Dacks J."/>
            <person name="Roger A.J."/>
        </authorList>
    </citation>
    <scope>NUCLEOTIDE SEQUENCE</scope>
    <source>
        <strain evidence="3">Schooner1</strain>
    </source>
</reference>
<dbReference type="Pfam" id="PF00415">
    <property type="entry name" value="RCC1"/>
    <property type="match status" value="1"/>
</dbReference>
<organism evidence="3 4">
    <name type="scientific">Anaeramoeba flamelloides</name>
    <dbReference type="NCBI Taxonomy" id="1746091"/>
    <lineage>
        <taxon>Eukaryota</taxon>
        <taxon>Metamonada</taxon>
        <taxon>Anaeramoebidae</taxon>
        <taxon>Anaeramoeba</taxon>
    </lineage>
</organism>
<dbReference type="InterPro" id="IPR051210">
    <property type="entry name" value="Ub_ligase/GEF_domain"/>
</dbReference>
<dbReference type="Gene3D" id="2.130.10.30">
    <property type="entry name" value="Regulator of chromosome condensation 1/beta-lactamase-inhibitor protein II"/>
    <property type="match status" value="1"/>
</dbReference>
<name>A0ABQ8YXC0_9EUKA</name>
<dbReference type="EMBL" id="JAOAOG010000102">
    <property type="protein sequence ID" value="KAJ6249210.1"/>
    <property type="molecule type" value="Genomic_DNA"/>
</dbReference>
<dbReference type="InterPro" id="IPR000408">
    <property type="entry name" value="Reg_chr_condens"/>
</dbReference>
<evidence type="ECO:0000256" key="2">
    <source>
        <dbReference type="PROSITE-ProRule" id="PRU00235"/>
    </source>
</evidence>
<evidence type="ECO:0000313" key="3">
    <source>
        <dbReference type="EMBL" id="KAJ6249210.1"/>
    </source>
</evidence>
<dbReference type="PROSITE" id="PS50012">
    <property type="entry name" value="RCC1_3"/>
    <property type="match status" value="1"/>
</dbReference>